<comment type="function">
    <text evidence="2">Catalyzes the methylation of 5-carboxymethoxyuridine (cmo5U) to form 5-methoxycarbonylmethoxyuridine (mcmo5U) at position 34 in tRNAs.</text>
</comment>
<gene>
    <name evidence="2" type="primary">cmoM</name>
    <name evidence="4" type="ORF">DV711_09175</name>
</gene>
<name>A0A369WNU3_9GAMM</name>
<keyword evidence="2 4" id="KW-0489">Methyltransferase</keyword>
<reference evidence="4 5" key="1">
    <citation type="submission" date="2018-07" db="EMBL/GenBank/DDBJ databases">
        <title>Motiliproteus coralliicola sp. nov., a bacterium isolated from Coral.</title>
        <authorList>
            <person name="Wang G."/>
        </authorList>
    </citation>
    <scope>NUCLEOTIDE SEQUENCE [LARGE SCALE GENOMIC DNA]</scope>
    <source>
        <strain evidence="4 5">C34</strain>
    </source>
</reference>
<dbReference type="GO" id="GO:0006400">
    <property type="term" value="P:tRNA modification"/>
    <property type="evidence" value="ECO:0007669"/>
    <property type="project" value="UniProtKB-UniRule"/>
</dbReference>
<evidence type="ECO:0000313" key="4">
    <source>
        <dbReference type="EMBL" id="RDE22739.1"/>
    </source>
</evidence>
<dbReference type="InterPro" id="IPR029063">
    <property type="entry name" value="SAM-dependent_MTases_sf"/>
</dbReference>
<keyword evidence="2" id="KW-0819">tRNA processing</keyword>
<dbReference type="Gene3D" id="3.40.50.150">
    <property type="entry name" value="Vaccinia Virus protein VP39"/>
    <property type="match status" value="1"/>
</dbReference>
<feature type="domain" description="Methyltransferase" evidence="3">
    <location>
        <begin position="47"/>
        <end position="138"/>
    </location>
</feature>
<dbReference type="InterPro" id="IPR041698">
    <property type="entry name" value="Methyltransf_25"/>
</dbReference>
<organism evidence="4 5">
    <name type="scientific">Motiliproteus coralliicola</name>
    <dbReference type="NCBI Taxonomy" id="2283196"/>
    <lineage>
        <taxon>Bacteria</taxon>
        <taxon>Pseudomonadati</taxon>
        <taxon>Pseudomonadota</taxon>
        <taxon>Gammaproteobacteria</taxon>
        <taxon>Oceanospirillales</taxon>
        <taxon>Oceanospirillaceae</taxon>
        <taxon>Motiliproteus</taxon>
    </lineage>
</organism>
<accession>A0A369WNU3</accession>
<keyword evidence="2" id="KW-0949">S-adenosyl-L-methionine</keyword>
<dbReference type="EC" id="2.1.1.-" evidence="2"/>
<dbReference type="OrthoDB" id="4697647at2"/>
<sequence>MSDQAHFDRLSERFGRNIYDTPKGRIRLHFLQQDLQALLEQDSELLILDAGGGQGQFARHCASLGHRVVLCDLSEQMLDAADQLNREQGLEDRIELVRDSIENFCHHDTRQYQLILCHAVLEWVQESEPLLQALTQRLGNAGRLSLMYYNRHSIVLRNALRGNFRKALSDQFGGDGGGLTPTHAREPQQIDSQLQALGMSIEAQLGVRCFYDYLPPKVRQTYAFEDILELEQRFRDQLPYRQMARYIHLIAAKTQQ</sequence>
<feature type="binding site" evidence="2">
    <location>
        <position position="72"/>
    </location>
    <ligand>
        <name>S-adenosyl-L-methionine</name>
        <dbReference type="ChEBI" id="CHEBI:59789"/>
    </ligand>
</feature>
<comment type="caution">
    <text evidence="2">Lacks conserved residue(s) required for the propagation of feature annotation.</text>
</comment>
<dbReference type="Pfam" id="PF13649">
    <property type="entry name" value="Methyltransf_25"/>
    <property type="match status" value="1"/>
</dbReference>
<keyword evidence="5" id="KW-1185">Reference proteome</keyword>
<dbReference type="InterPro" id="IPR033664">
    <property type="entry name" value="Cmo5U_methylTrfase"/>
</dbReference>
<protein>
    <recommendedName>
        <fullName evidence="2">tRNA 5-carboxymethoxyuridine methyltransferase</fullName>
        <ecNumber evidence="2">2.1.1.-</ecNumber>
    </recommendedName>
    <alternativeName>
        <fullName evidence="2">cmo5U methyltransferase</fullName>
    </alternativeName>
</protein>
<feature type="binding site" evidence="2">
    <location>
        <position position="27"/>
    </location>
    <ligand>
        <name>S-adenosyl-L-methionine</name>
        <dbReference type="ChEBI" id="CHEBI:59789"/>
    </ligand>
</feature>
<dbReference type="Proteomes" id="UP000253769">
    <property type="component" value="Unassembled WGS sequence"/>
</dbReference>
<dbReference type="HAMAP" id="MF_02057">
    <property type="entry name" value="tRNA_methyltr_CmoM"/>
    <property type="match status" value="1"/>
</dbReference>
<dbReference type="GO" id="GO:0097697">
    <property type="term" value="F:tRNA (5-carboxymethoxyuridine(34)-5-O)-methyltransferase activity"/>
    <property type="evidence" value="ECO:0007669"/>
    <property type="project" value="UniProtKB-UniRule"/>
</dbReference>
<keyword evidence="1 2" id="KW-0808">Transferase</keyword>
<evidence type="ECO:0000313" key="5">
    <source>
        <dbReference type="Proteomes" id="UP000253769"/>
    </source>
</evidence>
<dbReference type="GO" id="GO:0032259">
    <property type="term" value="P:methylation"/>
    <property type="evidence" value="ECO:0007669"/>
    <property type="project" value="UniProtKB-KW"/>
</dbReference>
<comment type="similarity">
    <text evidence="2">Belongs to the class I-like SAM-binding methyltransferase superfamily. CmoM family.</text>
</comment>
<comment type="catalytic activity">
    <reaction evidence="2">
        <text>5-carboxymethoxyuridine(34) in tRNA + S-adenosyl-L-methionine = 5-methoxycarbonylmethoxyuridine(34) in tRNA + S-adenosyl-L-homocysteine</text>
        <dbReference type="Rhea" id="RHEA:54080"/>
        <dbReference type="Rhea" id="RHEA-COMP:13383"/>
        <dbReference type="Rhea" id="RHEA-COMP:13781"/>
        <dbReference type="ChEBI" id="CHEBI:57856"/>
        <dbReference type="ChEBI" id="CHEBI:59789"/>
        <dbReference type="ChEBI" id="CHEBI:136879"/>
        <dbReference type="ChEBI" id="CHEBI:138053"/>
    </reaction>
</comment>
<proteinExistence type="inferred from homology"/>
<feature type="binding site" evidence="2">
    <location>
        <begin position="51"/>
        <end position="52"/>
    </location>
    <ligand>
        <name>S-adenosyl-L-methionine</name>
        <dbReference type="ChEBI" id="CHEBI:59789"/>
    </ligand>
</feature>
<feature type="binding site" evidence="2">
    <location>
        <position position="118"/>
    </location>
    <ligand>
        <name>S-adenosyl-L-methionine</name>
        <dbReference type="ChEBI" id="CHEBI:59789"/>
    </ligand>
</feature>
<dbReference type="CDD" id="cd02440">
    <property type="entry name" value="AdoMet_MTases"/>
    <property type="match status" value="1"/>
</dbReference>
<dbReference type="SUPFAM" id="SSF53335">
    <property type="entry name" value="S-adenosyl-L-methionine-dependent methyltransferases"/>
    <property type="match status" value="1"/>
</dbReference>
<comment type="caution">
    <text evidence="4">The sequence shown here is derived from an EMBL/GenBank/DDBJ whole genome shotgun (WGS) entry which is preliminary data.</text>
</comment>
<dbReference type="AlphaFoldDB" id="A0A369WNU3"/>
<evidence type="ECO:0000259" key="3">
    <source>
        <dbReference type="Pfam" id="PF13649"/>
    </source>
</evidence>
<dbReference type="RefSeq" id="WP_114695372.1">
    <property type="nucleotide sequence ID" value="NZ_QQOH01000002.1"/>
</dbReference>
<evidence type="ECO:0000256" key="1">
    <source>
        <dbReference type="ARBA" id="ARBA00022679"/>
    </source>
</evidence>
<evidence type="ECO:0000256" key="2">
    <source>
        <dbReference type="HAMAP-Rule" id="MF_02057"/>
    </source>
</evidence>
<dbReference type="EMBL" id="QQOH01000002">
    <property type="protein sequence ID" value="RDE22739.1"/>
    <property type="molecule type" value="Genomic_DNA"/>
</dbReference>
<dbReference type="PANTHER" id="PTHR43861">
    <property type="entry name" value="TRANS-ACONITATE 2-METHYLTRANSFERASE-RELATED"/>
    <property type="match status" value="1"/>
</dbReference>